<evidence type="ECO:0000313" key="2">
    <source>
        <dbReference type="EMBL" id="NHC15856.1"/>
    </source>
</evidence>
<reference evidence="2 3" key="1">
    <citation type="submission" date="2020-03" db="EMBL/GenBank/DDBJ databases">
        <title>Two novel Motilibacter sp.</title>
        <authorList>
            <person name="Liu S."/>
        </authorList>
    </citation>
    <scope>NUCLEOTIDE SEQUENCE [LARGE SCALE GENOMIC DNA]</scope>
    <source>
        <strain evidence="2 3">E257</strain>
    </source>
</reference>
<dbReference type="InterPro" id="IPR037523">
    <property type="entry name" value="VOC_core"/>
</dbReference>
<dbReference type="InterPro" id="IPR029068">
    <property type="entry name" value="Glyas_Bleomycin-R_OHBP_Dase"/>
</dbReference>
<evidence type="ECO:0000313" key="3">
    <source>
        <dbReference type="Proteomes" id="UP000800981"/>
    </source>
</evidence>
<accession>A0ABX0H1V3</accession>
<name>A0ABX0H1V3_9ACTN</name>
<dbReference type="Gene3D" id="3.10.180.10">
    <property type="entry name" value="2,3-Dihydroxybiphenyl 1,2-Dioxygenase, domain 1"/>
    <property type="match status" value="1"/>
</dbReference>
<dbReference type="SUPFAM" id="SSF54593">
    <property type="entry name" value="Glyoxalase/Bleomycin resistance protein/Dihydroxybiphenyl dioxygenase"/>
    <property type="match status" value="1"/>
</dbReference>
<gene>
    <name evidence="2" type="ORF">G9H71_18910</name>
</gene>
<dbReference type="EMBL" id="JAANNP010000062">
    <property type="protein sequence ID" value="NHC15856.1"/>
    <property type="molecule type" value="Genomic_DNA"/>
</dbReference>
<organism evidence="2 3">
    <name type="scientific">Motilibacter deserti</name>
    <dbReference type="NCBI Taxonomy" id="2714956"/>
    <lineage>
        <taxon>Bacteria</taxon>
        <taxon>Bacillati</taxon>
        <taxon>Actinomycetota</taxon>
        <taxon>Actinomycetes</taxon>
        <taxon>Motilibacterales</taxon>
        <taxon>Motilibacteraceae</taxon>
        <taxon>Motilibacter</taxon>
    </lineage>
</organism>
<protein>
    <submittedName>
        <fullName evidence="2">VOC family protein</fullName>
    </submittedName>
</protein>
<dbReference type="PANTHER" id="PTHR36503:SF1">
    <property type="entry name" value="BLR2520 PROTEIN"/>
    <property type="match status" value="1"/>
</dbReference>
<proteinExistence type="predicted"/>
<dbReference type="RefSeq" id="WP_166284343.1">
    <property type="nucleotide sequence ID" value="NZ_JAANNP010000062.1"/>
</dbReference>
<sequence length="160" mass="16727">MEQRLSLVTLGVRDLARAKRFYAALGWRGQEVQETVFFQAGGIAVVLWSRAALAADAGLAPSDPADEAGSSSNSRSGDAGYAFGGIVLAHNVRSRAEVDEILARAGSAGGTVVKPAEETFYGGYAGVFLDTEGHPWEVAHNPGFTLTEEGALVLPDFDAG</sequence>
<keyword evidence="3" id="KW-1185">Reference proteome</keyword>
<dbReference type="Pfam" id="PF00903">
    <property type="entry name" value="Glyoxalase"/>
    <property type="match status" value="1"/>
</dbReference>
<dbReference type="Proteomes" id="UP000800981">
    <property type="component" value="Unassembled WGS sequence"/>
</dbReference>
<comment type="caution">
    <text evidence="2">The sequence shown here is derived from an EMBL/GenBank/DDBJ whole genome shotgun (WGS) entry which is preliminary data.</text>
</comment>
<dbReference type="PROSITE" id="PS51819">
    <property type="entry name" value="VOC"/>
    <property type="match status" value="1"/>
</dbReference>
<evidence type="ECO:0000259" key="1">
    <source>
        <dbReference type="PROSITE" id="PS51819"/>
    </source>
</evidence>
<dbReference type="InterPro" id="IPR004360">
    <property type="entry name" value="Glyas_Fos-R_dOase_dom"/>
</dbReference>
<dbReference type="PANTHER" id="PTHR36503">
    <property type="entry name" value="BLR2520 PROTEIN"/>
    <property type="match status" value="1"/>
</dbReference>
<feature type="domain" description="VOC" evidence="1">
    <location>
        <begin position="4"/>
        <end position="141"/>
    </location>
</feature>